<reference evidence="2" key="1">
    <citation type="journal article" date="2019" name="Int. J. Syst. Evol. Microbiol.">
        <title>The Global Catalogue of Microorganisms (GCM) 10K type strain sequencing project: providing services to taxonomists for standard genome sequencing and annotation.</title>
        <authorList>
            <consortium name="The Broad Institute Genomics Platform"/>
            <consortium name="The Broad Institute Genome Sequencing Center for Infectious Disease"/>
            <person name="Wu L."/>
            <person name="Ma J."/>
        </authorList>
    </citation>
    <scope>NUCLEOTIDE SEQUENCE [LARGE SCALE GENOMIC DNA]</scope>
    <source>
        <strain evidence="2">CCUG 63830</strain>
    </source>
</reference>
<gene>
    <name evidence="1" type="ORF">ACFP90_23775</name>
</gene>
<sequence>MTRLDRLTRLRFLAMISELSADPCTPERAARARRADRIAAAWRAEYELQLRTEPCGVCGQPGRAETGLCQRCQESSDHVQAQDYAFWRGGAA</sequence>
<organism evidence="1 2">
    <name type="scientific">Deinococcus multiflagellatus</name>
    <dbReference type="NCBI Taxonomy" id="1656887"/>
    <lineage>
        <taxon>Bacteria</taxon>
        <taxon>Thermotogati</taxon>
        <taxon>Deinococcota</taxon>
        <taxon>Deinococci</taxon>
        <taxon>Deinococcales</taxon>
        <taxon>Deinococcaceae</taxon>
        <taxon>Deinococcus</taxon>
    </lineage>
</organism>
<keyword evidence="2" id="KW-1185">Reference proteome</keyword>
<dbReference type="EMBL" id="JBHSWB010000002">
    <property type="protein sequence ID" value="MFC6663068.1"/>
    <property type="molecule type" value="Genomic_DNA"/>
</dbReference>
<dbReference type="Proteomes" id="UP001596317">
    <property type="component" value="Unassembled WGS sequence"/>
</dbReference>
<evidence type="ECO:0000313" key="1">
    <source>
        <dbReference type="EMBL" id="MFC6663068.1"/>
    </source>
</evidence>
<protein>
    <submittedName>
        <fullName evidence="1">Uncharacterized protein</fullName>
    </submittedName>
</protein>
<evidence type="ECO:0000313" key="2">
    <source>
        <dbReference type="Proteomes" id="UP001596317"/>
    </source>
</evidence>
<proteinExistence type="predicted"/>
<name>A0ABW1ZRB6_9DEIO</name>
<comment type="caution">
    <text evidence="1">The sequence shown here is derived from an EMBL/GenBank/DDBJ whole genome shotgun (WGS) entry which is preliminary data.</text>
</comment>
<accession>A0ABW1ZRB6</accession>
<dbReference type="RefSeq" id="WP_224612009.1">
    <property type="nucleotide sequence ID" value="NZ_JAIQXV010000022.1"/>
</dbReference>